<reference evidence="1 2" key="1">
    <citation type="submission" date="2018-03" db="EMBL/GenBank/DDBJ databases">
        <title>Genome sequence of Paenibacillus elgii strain AC13 an antimicrobial compound producing bacteria.</title>
        <authorList>
            <person name="Kurokawa A.S."/>
            <person name="Araujo J.F."/>
            <person name="Costa R.A."/>
            <person name="Ortega D.B."/>
            <person name="Pires A.S."/>
            <person name="Pappas G.J.Jr."/>
            <person name="Franco O.L."/>
            <person name="Barreto C."/>
            <person name="Magalhaes B.S."/>
            <person name="Kruger R.H."/>
        </authorList>
    </citation>
    <scope>NUCLEOTIDE SEQUENCE [LARGE SCALE GENOMIC DNA]</scope>
    <source>
        <strain evidence="1 2">AC13</strain>
    </source>
</reference>
<protein>
    <submittedName>
        <fullName evidence="1">Histidine phosphatase family protein</fullName>
    </submittedName>
</protein>
<dbReference type="CDD" id="cd07040">
    <property type="entry name" value="HP"/>
    <property type="match status" value="1"/>
</dbReference>
<dbReference type="EMBL" id="PYHP01000033">
    <property type="protein sequence ID" value="PUA38677.1"/>
    <property type="molecule type" value="Genomic_DNA"/>
</dbReference>
<name>A0A2T6G3D8_9BACL</name>
<dbReference type="InterPro" id="IPR013078">
    <property type="entry name" value="His_Pase_superF_clade-1"/>
</dbReference>
<evidence type="ECO:0000313" key="2">
    <source>
        <dbReference type="Proteomes" id="UP000244184"/>
    </source>
</evidence>
<dbReference type="Gene3D" id="3.40.50.1240">
    <property type="entry name" value="Phosphoglycerate mutase-like"/>
    <property type="match status" value="1"/>
</dbReference>
<organism evidence="1 2">
    <name type="scientific">Paenibacillus elgii</name>
    <dbReference type="NCBI Taxonomy" id="189691"/>
    <lineage>
        <taxon>Bacteria</taxon>
        <taxon>Bacillati</taxon>
        <taxon>Bacillota</taxon>
        <taxon>Bacilli</taxon>
        <taxon>Bacillales</taxon>
        <taxon>Paenibacillaceae</taxon>
        <taxon>Paenibacillus</taxon>
    </lineage>
</organism>
<evidence type="ECO:0000313" key="1">
    <source>
        <dbReference type="EMBL" id="PUA38677.1"/>
    </source>
</evidence>
<dbReference type="Pfam" id="PF00300">
    <property type="entry name" value="His_Phos_1"/>
    <property type="match status" value="1"/>
</dbReference>
<accession>A0A2T6G3D8</accession>
<sequence>MDLVFVIHGEAQHSLGFPGSREMKDPQLTERGRTDALRLRSLKPLSDADAVIAGPTLRMLQTAELWCEGMTVARFVHPLAGPRQYPFRYDFHTMPCDMPLEPGRLAGRFPKWQLPADLPEYLWLQGIHTLPSLLFAQQADRFLAWCRNLGKERVYIVTEAGTSRAYQAHLAEERCGGVRRLVTTMEEDGGFALSVCSG</sequence>
<gene>
    <name evidence="1" type="ORF">C8Z91_13840</name>
</gene>
<comment type="caution">
    <text evidence="1">The sequence shown here is derived from an EMBL/GenBank/DDBJ whole genome shotgun (WGS) entry which is preliminary data.</text>
</comment>
<dbReference type="SUPFAM" id="SSF53254">
    <property type="entry name" value="Phosphoglycerate mutase-like"/>
    <property type="match status" value="1"/>
</dbReference>
<dbReference type="AlphaFoldDB" id="A0A2T6G3D8"/>
<dbReference type="Proteomes" id="UP000244184">
    <property type="component" value="Unassembled WGS sequence"/>
</dbReference>
<dbReference type="InterPro" id="IPR029033">
    <property type="entry name" value="His_PPase_superfam"/>
</dbReference>
<proteinExistence type="predicted"/>
<dbReference type="RefSeq" id="WP_223275580.1">
    <property type="nucleotide sequence ID" value="NZ_PYHP01000033.1"/>
</dbReference>